<dbReference type="CDD" id="cd00067">
    <property type="entry name" value="GAL4"/>
    <property type="match status" value="1"/>
</dbReference>
<dbReference type="GO" id="GO:0005634">
    <property type="term" value="C:nucleus"/>
    <property type="evidence" value="ECO:0007669"/>
    <property type="project" value="UniProtKB-SubCell"/>
</dbReference>
<dbReference type="EMBL" id="JAVRQU010000013">
    <property type="protein sequence ID" value="KAK5695943.1"/>
    <property type="molecule type" value="Genomic_DNA"/>
</dbReference>
<protein>
    <recommendedName>
        <fullName evidence="7">Xylanolytic transcriptional activator regulatory domain-containing protein</fullName>
    </recommendedName>
</protein>
<keyword evidence="4" id="KW-0804">Transcription</keyword>
<dbReference type="InterPro" id="IPR001138">
    <property type="entry name" value="Zn2Cys6_DnaBD"/>
</dbReference>
<feature type="compositionally biased region" description="Polar residues" evidence="6">
    <location>
        <begin position="171"/>
        <end position="184"/>
    </location>
</feature>
<dbReference type="PANTHER" id="PTHR47338:SF28">
    <property type="entry name" value="C6 TRANSCRIPTION FACTOR"/>
    <property type="match status" value="1"/>
</dbReference>
<keyword evidence="2" id="KW-0479">Metal-binding</keyword>
<dbReference type="GO" id="GO:0000981">
    <property type="term" value="F:DNA-binding transcription factor activity, RNA polymerase II-specific"/>
    <property type="evidence" value="ECO:0007669"/>
    <property type="project" value="InterPro"/>
</dbReference>
<dbReference type="SMART" id="SM00906">
    <property type="entry name" value="Fungal_trans"/>
    <property type="match status" value="1"/>
</dbReference>
<dbReference type="PANTHER" id="PTHR47338">
    <property type="entry name" value="ZN(II)2CYS6 TRANSCRIPTION FACTOR (EUROFUNG)-RELATED"/>
    <property type="match status" value="1"/>
</dbReference>
<dbReference type="InterPro" id="IPR007219">
    <property type="entry name" value="XnlR_reg_dom"/>
</dbReference>
<comment type="caution">
    <text evidence="8">The sequence shown here is derived from an EMBL/GenBank/DDBJ whole genome shotgun (WGS) entry which is preliminary data.</text>
</comment>
<reference evidence="8" key="1">
    <citation type="submission" date="2023-08" db="EMBL/GenBank/DDBJ databases">
        <title>Black Yeasts Isolated from many extreme environments.</title>
        <authorList>
            <person name="Coleine C."/>
            <person name="Stajich J.E."/>
            <person name="Selbmann L."/>
        </authorList>
    </citation>
    <scope>NUCLEOTIDE SEQUENCE</scope>
    <source>
        <strain evidence="8">CCFEE 5810</strain>
    </source>
</reference>
<feature type="domain" description="Xylanolytic transcriptional activator regulatory" evidence="7">
    <location>
        <begin position="347"/>
        <end position="439"/>
    </location>
</feature>
<evidence type="ECO:0000256" key="1">
    <source>
        <dbReference type="ARBA" id="ARBA00004123"/>
    </source>
</evidence>
<dbReference type="GO" id="GO:0006351">
    <property type="term" value="P:DNA-templated transcription"/>
    <property type="evidence" value="ECO:0007669"/>
    <property type="project" value="InterPro"/>
</dbReference>
<dbReference type="InterPro" id="IPR050815">
    <property type="entry name" value="TF_fung"/>
</dbReference>
<evidence type="ECO:0000256" key="3">
    <source>
        <dbReference type="ARBA" id="ARBA00023015"/>
    </source>
</evidence>
<sequence>MQTAPGEPQFSPLGVPSPSNGAGKYEEEPWSGDDDDEEGEGGDGPKRKRQRTGRPMSVKCDRGQPQCGWCLRNGQNCEYKERKKPGLRAGYGRELESRLDRLEGVLQTQQHVLQQLANALPGQTTAPASGAFHSPVGTHTQHVASAETALFMQTPNMYQSTGSGSRYGDIHSQNGNELAQQPQSHIHHAGPSSSSDMYAPTNPPLELPSLNITSAIHPDLASADQRMNAVSQDQDFPPYDLLYGLTDLFFKHINTWCPILHRRSTLDSLFGPSTLDEADRILLHAIVATTLRFSNDTRLSELSRERYHAVSKQKVLLYGLENSSVKALQALVILALDIVGSSNGPPGWNLLALITRSVVQLGLAVEATSASVSPLYPSIYTLRAMVLPEPKSFIEDESRRRLFWMVYLLDRYATISTAFEFALDDKEIDRKLPCRDDLFSRNQPVETRWFSTAERTDYTMNKPENLGSFSYYIEVIGILSQIHRFLKKPVDIGALSDVEQWQQEYRQLDSKLNAWKFSLPSEYGNASRVFNPHGGNKIVNCVWIMLHITYHTAVIRLHSSAAYPTTRSPIFTPSYSASQRCHTAVEDICALCTYVRTNGMLISLGPPFAFSLWVAARLLLVHGSTIDHKLNPAIHPLVETLREIGGYWKVAERYATLLTRVLEEYESSERAPAGPNGVRETPSNVKILADMRRNAYDLDFLISRQPRQHFGGKVSNVVTPARTPAPNELDYLDVFDFYNMPRLPVPAGNVDPALTSGDGSNGYQSVEGAAMNNEFNIQNFFYDANSDWFMKNQSG</sequence>
<feature type="region of interest" description="Disordered" evidence="6">
    <location>
        <begin position="161"/>
        <end position="197"/>
    </location>
</feature>
<keyword evidence="3" id="KW-0805">Transcription regulation</keyword>
<dbReference type="Pfam" id="PF00172">
    <property type="entry name" value="Zn_clus"/>
    <property type="match status" value="1"/>
</dbReference>
<gene>
    <name evidence="8" type="ORF">LTR97_008363</name>
</gene>
<organism evidence="8 9">
    <name type="scientific">Elasticomyces elasticus</name>
    <dbReference type="NCBI Taxonomy" id="574655"/>
    <lineage>
        <taxon>Eukaryota</taxon>
        <taxon>Fungi</taxon>
        <taxon>Dikarya</taxon>
        <taxon>Ascomycota</taxon>
        <taxon>Pezizomycotina</taxon>
        <taxon>Dothideomycetes</taxon>
        <taxon>Dothideomycetidae</taxon>
        <taxon>Mycosphaerellales</taxon>
        <taxon>Teratosphaeriaceae</taxon>
        <taxon>Elasticomyces</taxon>
    </lineage>
</organism>
<name>A0AAN7ZSU3_9PEZI</name>
<proteinExistence type="predicted"/>
<accession>A0AAN7ZSU3</accession>
<feature type="compositionally biased region" description="Acidic residues" evidence="6">
    <location>
        <begin position="28"/>
        <end position="41"/>
    </location>
</feature>
<dbReference type="InterPro" id="IPR036864">
    <property type="entry name" value="Zn2-C6_fun-type_DNA-bd_sf"/>
</dbReference>
<evidence type="ECO:0000256" key="5">
    <source>
        <dbReference type="ARBA" id="ARBA00023242"/>
    </source>
</evidence>
<dbReference type="AlphaFoldDB" id="A0AAN7ZSU3"/>
<dbReference type="GO" id="GO:0003677">
    <property type="term" value="F:DNA binding"/>
    <property type="evidence" value="ECO:0007669"/>
    <property type="project" value="InterPro"/>
</dbReference>
<evidence type="ECO:0000313" key="9">
    <source>
        <dbReference type="Proteomes" id="UP001310594"/>
    </source>
</evidence>
<dbReference type="Gene3D" id="4.10.240.10">
    <property type="entry name" value="Zn(2)-C6 fungal-type DNA-binding domain"/>
    <property type="match status" value="1"/>
</dbReference>
<dbReference type="GO" id="GO:0008270">
    <property type="term" value="F:zinc ion binding"/>
    <property type="evidence" value="ECO:0007669"/>
    <property type="project" value="InterPro"/>
</dbReference>
<evidence type="ECO:0000256" key="6">
    <source>
        <dbReference type="SAM" id="MobiDB-lite"/>
    </source>
</evidence>
<keyword evidence="5" id="KW-0539">Nucleus</keyword>
<feature type="region of interest" description="Disordered" evidence="6">
    <location>
        <begin position="1"/>
        <end position="60"/>
    </location>
</feature>
<evidence type="ECO:0000256" key="2">
    <source>
        <dbReference type="ARBA" id="ARBA00022723"/>
    </source>
</evidence>
<evidence type="ECO:0000313" key="8">
    <source>
        <dbReference type="EMBL" id="KAK5695943.1"/>
    </source>
</evidence>
<comment type="subcellular location">
    <subcellularLocation>
        <location evidence="1">Nucleus</location>
    </subcellularLocation>
</comment>
<evidence type="ECO:0000256" key="4">
    <source>
        <dbReference type="ARBA" id="ARBA00023163"/>
    </source>
</evidence>
<dbReference type="Proteomes" id="UP001310594">
    <property type="component" value="Unassembled WGS sequence"/>
</dbReference>
<evidence type="ECO:0000259" key="7">
    <source>
        <dbReference type="SMART" id="SM00906"/>
    </source>
</evidence>
<dbReference type="CDD" id="cd12148">
    <property type="entry name" value="fungal_TF_MHR"/>
    <property type="match status" value="1"/>
</dbReference>
<dbReference type="Pfam" id="PF04082">
    <property type="entry name" value="Fungal_trans"/>
    <property type="match status" value="1"/>
</dbReference>